<sequence length="348" mass="37445">MVTYEQLYHLDLSRLESAIEAWGTQIHHLESLDDAFTQDVSKRFSQAGWNSLDLTSTTAASQLEDADKEITDAVTEAKGIHAILRDAHSRLQKNKADLHKLADVEAPDRGLVVGSTGRVEARNDTTQDLPNQDDPDNEELRALQKRKLEDFSLRIQEILADAEETDNFASQALHSNTDGKPADGFKGKVYTSISSYKKAFQKGDRVGTHTLGAKPWGSGTIKPVAEFLSYKSWINAGDSALHGRVGEAWDYFVGGTPPNAVAGMAKTAGMKLGAGGGPVANKISSGIIKGAGKIFGVPVSIAATFVDYAYSPESDSKKLEQQSRNLGPDKINPVYGEGKSRGESGPIA</sequence>
<organism evidence="2 3">
    <name type="scientific">Streptomyces mooreae</name>
    <dbReference type="NCBI Taxonomy" id="3075523"/>
    <lineage>
        <taxon>Bacteria</taxon>
        <taxon>Bacillati</taxon>
        <taxon>Actinomycetota</taxon>
        <taxon>Actinomycetes</taxon>
        <taxon>Kitasatosporales</taxon>
        <taxon>Streptomycetaceae</taxon>
        <taxon>Streptomyces</taxon>
    </lineage>
</organism>
<dbReference type="RefSeq" id="WP_311626108.1">
    <property type="nucleotide sequence ID" value="NZ_JAVRFE010000038.1"/>
</dbReference>
<evidence type="ECO:0008006" key="4">
    <source>
        <dbReference type="Google" id="ProtNLM"/>
    </source>
</evidence>
<proteinExistence type="predicted"/>
<reference evidence="2" key="1">
    <citation type="submission" date="2024-05" db="EMBL/GenBank/DDBJ databases">
        <title>30 novel species of actinomycetes from the DSMZ collection.</title>
        <authorList>
            <person name="Nouioui I."/>
        </authorList>
    </citation>
    <scope>NUCLEOTIDE SEQUENCE</scope>
    <source>
        <strain evidence="2">DSM 41527</strain>
    </source>
</reference>
<feature type="region of interest" description="Disordered" evidence="1">
    <location>
        <begin position="116"/>
        <end position="137"/>
    </location>
</feature>
<protein>
    <recommendedName>
        <fullName evidence="4">WXG100 family type VII secretion target</fullName>
    </recommendedName>
</protein>
<feature type="region of interest" description="Disordered" evidence="1">
    <location>
        <begin position="312"/>
        <end position="348"/>
    </location>
</feature>
<accession>A0ABU2TDQ3</accession>
<dbReference type="EMBL" id="JAVRFE010000038">
    <property type="protein sequence ID" value="MDT0459054.1"/>
    <property type="molecule type" value="Genomic_DNA"/>
</dbReference>
<comment type="caution">
    <text evidence="2">The sequence shown here is derived from an EMBL/GenBank/DDBJ whole genome shotgun (WGS) entry which is preliminary data.</text>
</comment>
<dbReference type="Proteomes" id="UP001180551">
    <property type="component" value="Unassembled WGS sequence"/>
</dbReference>
<evidence type="ECO:0000313" key="2">
    <source>
        <dbReference type="EMBL" id="MDT0459054.1"/>
    </source>
</evidence>
<evidence type="ECO:0000313" key="3">
    <source>
        <dbReference type="Proteomes" id="UP001180551"/>
    </source>
</evidence>
<gene>
    <name evidence="2" type="ORF">RM550_25620</name>
</gene>
<evidence type="ECO:0000256" key="1">
    <source>
        <dbReference type="SAM" id="MobiDB-lite"/>
    </source>
</evidence>
<keyword evidence="3" id="KW-1185">Reference proteome</keyword>
<name>A0ABU2TDQ3_9ACTN</name>